<protein>
    <submittedName>
        <fullName evidence="1">Uncharacterized protein</fullName>
    </submittedName>
</protein>
<accession>U1H2U4</accession>
<gene>
    <name evidence="1" type="ORF">N561_03075</name>
</gene>
<comment type="caution">
    <text evidence="1">The sequence shown here is derived from an EMBL/GenBank/DDBJ whole genome shotgun (WGS) entry which is preliminary data.</text>
</comment>
<name>U1H2U4_9PAST</name>
<dbReference type="EMBL" id="AVOX01000009">
    <property type="protein sequence ID" value="ERF79088.1"/>
    <property type="molecule type" value="Genomic_DNA"/>
</dbReference>
<proteinExistence type="predicted"/>
<reference evidence="1 2" key="1">
    <citation type="journal article" date="2013" name="Genome Announc.">
        <title>Draft Genome Sequence of Gallibacterium anatis bv. haemolytica 12656-12 Liver, an Isolate Obtained from the Liver of a Septicemic Chicken.</title>
        <authorList>
            <person name="Kudirkiene E."/>
            <person name="Christensen H."/>
            <person name="Bojesen A.M."/>
        </authorList>
    </citation>
    <scope>NUCLEOTIDE SEQUENCE [LARGE SCALE GENOMIC DNA]</scope>
    <source>
        <strain evidence="1">12656/12</strain>
    </source>
</reference>
<dbReference type="Proteomes" id="UP000016529">
    <property type="component" value="Unassembled WGS sequence"/>
</dbReference>
<sequence length="105" mass="11757">MKEININELSLVFGASPLQAIKYIGVYVAGREIVDPIYDEIRDNIVNTPIEYPLSVPIRTASPSWTEGKIRYSSEYEYTPGSSYPTKNSNKTQSGSDYCDGCNYC</sequence>
<dbReference type="RefSeq" id="WP_021461195.1">
    <property type="nucleotide sequence ID" value="NZ_AVOX01000009.1"/>
</dbReference>
<evidence type="ECO:0000313" key="1">
    <source>
        <dbReference type="EMBL" id="ERF79088.1"/>
    </source>
</evidence>
<evidence type="ECO:0000313" key="2">
    <source>
        <dbReference type="Proteomes" id="UP000016529"/>
    </source>
</evidence>
<organism evidence="1 2">
    <name type="scientific">Gallibacterium anatis 12656/12</name>
    <dbReference type="NCBI Taxonomy" id="1195244"/>
    <lineage>
        <taxon>Bacteria</taxon>
        <taxon>Pseudomonadati</taxon>
        <taxon>Pseudomonadota</taxon>
        <taxon>Gammaproteobacteria</taxon>
        <taxon>Pasteurellales</taxon>
        <taxon>Pasteurellaceae</taxon>
        <taxon>Gallibacterium</taxon>
    </lineage>
</organism>
<dbReference type="AlphaFoldDB" id="U1H2U4"/>